<dbReference type="InterPro" id="IPR011330">
    <property type="entry name" value="Glyco_hydro/deAcase_b/a-brl"/>
</dbReference>
<dbReference type="SUPFAM" id="SSF88688">
    <property type="entry name" value="Families 57/38 glycoside transferase middle domain"/>
    <property type="match status" value="1"/>
</dbReference>
<evidence type="ECO:0000313" key="9">
    <source>
        <dbReference type="Proteomes" id="UP000016743"/>
    </source>
</evidence>
<dbReference type="GO" id="GO:0030246">
    <property type="term" value="F:carbohydrate binding"/>
    <property type="evidence" value="ECO:0007669"/>
    <property type="project" value="InterPro"/>
</dbReference>
<keyword evidence="9" id="KW-1185">Reference proteome</keyword>
<dbReference type="FunFam" id="1.20.1270.50:FF:000004">
    <property type="entry name" value="alpha-mannosidase 2C1 isoform X1"/>
    <property type="match status" value="1"/>
</dbReference>
<feature type="compositionally biased region" description="Polar residues" evidence="6">
    <location>
        <begin position="473"/>
        <end position="483"/>
    </location>
</feature>
<dbReference type="STRING" id="1389489.O159_27970"/>
<keyword evidence="3" id="KW-0378">Hydrolase</keyword>
<evidence type="ECO:0000256" key="4">
    <source>
        <dbReference type="ARBA" id="ARBA00023295"/>
    </source>
</evidence>
<dbReference type="KEGG" id="lxy:O159_27970"/>
<evidence type="ECO:0000259" key="7">
    <source>
        <dbReference type="SMART" id="SM00872"/>
    </source>
</evidence>
<dbReference type="Pfam" id="PF17677">
    <property type="entry name" value="Glyco_hydro38C2"/>
    <property type="match status" value="1"/>
</dbReference>
<dbReference type="GO" id="GO:0046872">
    <property type="term" value="F:metal ion binding"/>
    <property type="evidence" value="ECO:0007669"/>
    <property type="project" value="UniProtKB-KW"/>
</dbReference>
<dbReference type="GO" id="GO:0006013">
    <property type="term" value="P:mannose metabolic process"/>
    <property type="evidence" value="ECO:0007669"/>
    <property type="project" value="InterPro"/>
</dbReference>
<dbReference type="Pfam" id="PF09261">
    <property type="entry name" value="Alpha-mann_mid"/>
    <property type="match status" value="1"/>
</dbReference>
<feature type="coiled-coil region" evidence="5">
    <location>
        <begin position="615"/>
        <end position="642"/>
    </location>
</feature>
<dbReference type="Proteomes" id="UP000016743">
    <property type="component" value="Chromosome"/>
</dbReference>
<sequence>MSADRTTAEHVRAERAAVLGRLRRLLRDRVRPGIAAESVPLTVRAWTAPGEPVPFATAAAARFEPMTAGDPWGAPRSTTWLRIAGELPAAWAAHAERADLVVDLGFTPGMVGFQAEGLAHAPGGLVLKGVSPLNRHIPLRLVLPHLPEAERAAWESGGAPLRVEVLVEAAGNPTLDPEFTFEPTPLGDPATLPAEPRYRLGRVEAVLRDPAVWGLLHDALVLQEIAEEPDTPPARRTAVLYALRDMLDAVDPAAVGATAAAGRAALAGALARPAASAHTVVAGGPCAHRLGVAVAVPGDVEKGRPDLRQCPRADGRVPGLRFRHLLGPAPRLAEGRAPRAVRAGAVAGCRGPLRAGRRDVGGGGRQPARRGVDGAAVPDGAVVLSARVRAGVRGGLAAGLVRLLGRAAAADARGGGRWFLTQKLSWNDTNRMPHHTFWWEGIDGSRILAHFPPVDNYNCDLSTRQLTLAERQQAASDSDTLSYAPSGWGDGGGGPTREHGERAERMRDLEGVPRVRWGTPEAFFEELEAQLREPPVWAGELYLELHRGVATTQAAAKRGNRMCERLLREAELWCAAATVRTGADYPGEALRECWERVLLHQFHDSLPGSAIAWVYREMAEDHARVAEEAEEAEEAIAEAVTAMRGAGCADDGGDAETGDGTVLLDAGPLPVSGVPALGGGRAASALPLAAGTVPTTTSTVPTAPIALSDPRLRAIIAPDGRLLSLSTPDGPDLLRPGSLGNSPELHRDLPNRWDAWDIDGHHRRAVRLPDGQVRVTADGDGVRVERALTERSWLSQRISVEGGALRIETEEDWHEWETLLKLAFPFALRAAETVAETHFGHIRHPATANTSWEHARFEASTQRWLHLAEGGLAVSVANDVTPGYDVRLDRDDEGRPLTRLGVSLLRGPRYPDPETDQGLHTFTLLVRPGADIPDAIADGYALALPLRRVALPSAPAPLVAAEGEGVLVEAVKLAEDGSGDVIVRLYESLGRHGEAALSAGFPAAGARRVDLLERDSGEPLTSDGDRWSFPLRPFQLATVRIARRT</sequence>
<proteinExistence type="inferred from homology"/>
<reference evidence="8 9" key="1">
    <citation type="journal article" date="2013" name="Genome Announc.">
        <title>Complete Genome Sequence of Leifsonia xyli subsp. cynodontis Strain DSM46306, a Gram-Positive Bacterial Pathogen of Grasses.</title>
        <authorList>
            <person name="Monteiro-Vitorello C.B."/>
            <person name="Zerillo M.M."/>
            <person name="Van Sluys M.A."/>
            <person name="Camargo L.E."/>
            <person name="Kitajima J.P."/>
        </authorList>
    </citation>
    <scope>NUCLEOTIDE SEQUENCE [LARGE SCALE GENOMIC DNA]</scope>
    <source>
        <strain evidence="8 9">DSM 46306</strain>
    </source>
</reference>
<dbReference type="PANTHER" id="PTHR46017">
    <property type="entry name" value="ALPHA-MANNOSIDASE 2C1"/>
    <property type="match status" value="1"/>
</dbReference>
<name>U3PG77_LEIXC</name>
<dbReference type="eggNOG" id="COG0383">
    <property type="taxonomic scope" value="Bacteria"/>
</dbReference>
<evidence type="ECO:0000256" key="5">
    <source>
        <dbReference type="SAM" id="Coils"/>
    </source>
</evidence>
<keyword evidence="2" id="KW-0479">Metal-binding</keyword>
<dbReference type="Pfam" id="PF01074">
    <property type="entry name" value="Glyco_hydro_38N"/>
    <property type="match status" value="1"/>
</dbReference>
<dbReference type="GO" id="GO:0009313">
    <property type="term" value="P:oligosaccharide catabolic process"/>
    <property type="evidence" value="ECO:0007669"/>
    <property type="project" value="TreeGrafter"/>
</dbReference>
<evidence type="ECO:0000313" key="8">
    <source>
        <dbReference type="EMBL" id="AGW42683.1"/>
    </source>
</evidence>
<dbReference type="Gene3D" id="1.20.1270.50">
    <property type="entry name" value="Glycoside hydrolase family 38, central domain"/>
    <property type="match status" value="1"/>
</dbReference>
<dbReference type="InterPro" id="IPR011682">
    <property type="entry name" value="Glyco_hydro_38_C"/>
</dbReference>
<dbReference type="InterPro" id="IPR037094">
    <property type="entry name" value="Glyco_hydro_38_cen_sf"/>
</dbReference>
<keyword evidence="5" id="KW-0175">Coiled coil</keyword>
<dbReference type="EMBL" id="CP006734">
    <property type="protein sequence ID" value="AGW42683.1"/>
    <property type="molecule type" value="Genomic_DNA"/>
</dbReference>
<dbReference type="SMART" id="SM00872">
    <property type="entry name" value="Alpha-mann_mid"/>
    <property type="match status" value="1"/>
</dbReference>
<comment type="similarity">
    <text evidence="1">Belongs to the glycosyl hydrolase 38 family.</text>
</comment>
<dbReference type="GO" id="GO:0004559">
    <property type="term" value="F:alpha-mannosidase activity"/>
    <property type="evidence" value="ECO:0007669"/>
    <property type="project" value="InterPro"/>
</dbReference>
<dbReference type="InterPro" id="IPR011013">
    <property type="entry name" value="Gal_mutarotase_sf_dom"/>
</dbReference>
<dbReference type="Pfam" id="PF22907">
    <property type="entry name" value="Ams1-like_1st"/>
    <property type="match status" value="1"/>
</dbReference>
<dbReference type="Pfam" id="PF07748">
    <property type="entry name" value="Glyco_hydro_38C"/>
    <property type="match status" value="1"/>
</dbReference>
<dbReference type="InterPro" id="IPR015341">
    <property type="entry name" value="Glyco_hydro_38_cen"/>
</dbReference>
<protein>
    <recommendedName>
        <fullName evidence="7">Glycoside hydrolase family 38 central domain-containing protein</fullName>
    </recommendedName>
</protein>
<dbReference type="AlphaFoldDB" id="U3PG77"/>
<dbReference type="Gene3D" id="2.70.98.30">
    <property type="entry name" value="Golgi alpha-mannosidase II, domain 4"/>
    <property type="match status" value="1"/>
</dbReference>
<gene>
    <name evidence="8" type="ORF">O159_27970</name>
</gene>
<dbReference type="SUPFAM" id="SSF88713">
    <property type="entry name" value="Glycoside hydrolase/deacetylase"/>
    <property type="match status" value="1"/>
</dbReference>
<feature type="domain" description="Glycoside hydrolase family 38 central" evidence="7">
    <location>
        <begin position="544"/>
        <end position="622"/>
    </location>
</feature>
<dbReference type="PATRIC" id="fig|1389489.3.peg.2682"/>
<dbReference type="InterPro" id="IPR041147">
    <property type="entry name" value="GH38_C"/>
</dbReference>
<dbReference type="SUPFAM" id="SSF74650">
    <property type="entry name" value="Galactose mutarotase-like"/>
    <property type="match status" value="1"/>
</dbReference>
<feature type="region of interest" description="Disordered" evidence="6">
    <location>
        <begin position="470"/>
        <end position="505"/>
    </location>
</feature>
<feature type="compositionally biased region" description="Basic and acidic residues" evidence="6">
    <location>
        <begin position="496"/>
        <end position="505"/>
    </location>
</feature>
<dbReference type="PANTHER" id="PTHR46017:SF1">
    <property type="entry name" value="ALPHA-MANNOSIDASE 2C1"/>
    <property type="match status" value="1"/>
</dbReference>
<dbReference type="InterPro" id="IPR054723">
    <property type="entry name" value="Ams1-like_N"/>
</dbReference>
<organism evidence="8 9">
    <name type="scientific">Leifsonia xyli subsp. cynodontis DSM 46306</name>
    <dbReference type="NCBI Taxonomy" id="1389489"/>
    <lineage>
        <taxon>Bacteria</taxon>
        <taxon>Bacillati</taxon>
        <taxon>Actinomycetota</taxon>
        <taxon>Actinomycetes</taxon>
        <taxon>Micrococcales</taxon>
        <taxon>Microbacteriaceae</taxon>
        <taxon>Leifsonia</taxon>
    </lineage>
</organism>
<dbReference type="InterPro" id="IPR028995">
    <property type="entry name" value="Glyco_hydro_57/38_cen_sf"/>
</dbReference>
<dbReference type="Gene3D" id="3.20.110.10">
    <property type="entry name" value="Glycoside hydrolase 38, N terminal domain"/>
    <property type="match status" value="1"/>
</dbReference>
<evidence type="ECO:0000256" key="6">
    <source>
        <dbReference type="SAM" id="MobiDB-lite"/>
    </source>
</evidence>
<evidence type="ECO:0000256" key="2">
    <source>
        <dbReference type="ARBA" id="ARBA00022723"/>
    </source>
</evidence>
<accession>U3PG77</accession>
<evidence type="ECO:0000256" key="1">
    <source>
        <dbReference type="ARBA" id="ARBA00009792"/>
    </source>
</evidence>
<dbReference type="HOGENOM" id="CLU_003442_0_1_11"/>
<dbReference type="InterPro" id="IPR000602">
    <property type="entry name" value="Glyco_hydro_38_N"/>
</dbReference>
<keyword evidence="4" id="KW-0326">Glycosidase</keyword>
<evidence type="ECO:0000256" key="3">
    <source>
        <dbReference type="ARBA" id="ARBA00022801"/>
    </source>
</evidence>
<dbReference type="InterPro" id="IPR027291">
    <property type="entry name" value="Glyco_hydro_38_N_sf"/>
</dbReference>